<dbReference type="Pfam" id="PF03641">
    <property type="entry name" value="Lysine_decarbox"/>
    <property type="match status" value="1"/>
</dbReference>
<dbReference type="InterPro" id="IPR031100">
    <property type="entry name" value="LOG_fam"/>
</dbReference>
<dbReference type="InterPro" id="IPR005269">
    <property type="entry name" value="LOG"/>
</dbReference>
<dbReference type="RefSeq" id="WP_073164088.1">
    <property type="nucleotide sequence ID" value="NZ_FRDA01000003.1"/>
</dbReference>
<protein>
    <recommendedName>
        <fullName evidence="3">AMP nucleosidase</fullName>
        <ecNumber evidence="2">3.2.2.4</ecNumber>
    </recommendedName>
    <alternativeName>
        <fullName evidence="3">AMP nucleosidase</fullName>
    </alternativeName>
</protein>
<dbReference type="STRING" id="1190415.SAMN05216593_103390"/>
<dbReference type="GO" id="GO:0008714">
    <property type="term" value="F:AMP nucleosidase activity"/>
    <property type="evidence" value="ECO:0007669"/>
    <property type="project" value="UniProtKB-EC"/>
</dbReference>
<evidence type="ECO:0000256" key="1">
    <source>
        <dbReference type="ARBA" id="ARBA00000274"/>
    </source>
</evidence>
<accession>A0A1M7LWF4</accession>
<dbReference type="Proteomes" id="UP000183983">
    <property type="component" value="Unassembled WGS sequence"/>
</dbReference>
<name>A0A1M7LWF4_9PSED</name>
<dbReference type="GO" id="GO:0005829">
    <property type="term" value="C:cytosol"/>
    <property type="evidence" value="ECO:0007669"/>
    <property type="project" value="TreeGrafter"/>
</dbReference>
<organism evidence="4 5">
    <name type="scientific">Pseudomonas asturiensis</name>
    <dbReference type="NCBI Taxonomy" id="1190415"/>
    <lineage>
        <taxon>Bacteria</taxon>
        <taxon>Pseudomonadati</taxon>
        <taxon>Pseudomonadota</taxon>
        <taxon>Gammaproteobacteria</taxon>
        <taxon>Pseudomonadales</taxon>
        <taxon>Pseudomonadaceae</taxon>
        <taxon>Pseudomonas</taxon>
    </lineage>
</organism>
<dbReference type="EC" id="3.2.2.4" evidence="2"/>
<proteinExistence type="predicted"/>
<evidence type="ECO:0000313" key="4">
    <source>
        <dbReference type="EMBL" id="SHM82637.1"/>
    </source>
</evidence>
<evidence type="ECO:0000256" key="2">
    <source>
        <dbReference type="ARBA" id="ARBA00011985"/>
    </source>
</evidence>
<dbReference type="FunFam" id="3.40.50.450:FF:000027">
    <property type="entry name" value="Possible lysine decarboxylase"/>
    <property type="match status" value="1"/>
</dbReference>
<dbReference type="PANTHER" id="PTHR43393:SF2">
    <property type="entry name" value="CYTOKININ RIBOSIDE 5'-MONOPHOSPHATE PHOSPHORIBOHYDROLASE"/>
    <property type="match status" value="1"/>
</dbReference>
<evidence type="ECO:0000256" key="3">
    <source>
        <dbReference type="ARBA" id="ARBA00031983"/>
    </source>
</evidence>
<evidence type="ECO:0000313" key="5">
    <source>
        <dbReference type="Proteomes" id="UP000183983"/>
    </source>
</evidence>
<reference evidence="4 5" key="1">
    <citation type="submission" date="2016-11" db="EMBL/GenBank/DDBJ databases">
        <authorList>
            <person name="Jaros S."/>
            <person name="Januszkiewicz K."/>
            <person name="Wedrychowicz H."/>
        </authorList>
    </citation>
    <scope>NUCLEOTIDE SEQUENCE [LARGE SCALE GENOMIC DNA]</scope>
    <source>
        <strain evidence="4 5">LMG 26898</strain>
    </source>
</reference>
<dbReference type="PANTHER" id="PTHR43393">
    <property type="entry name" value="CYTOKININ RIBOSIDE 5'-MONOPHOSPHATE PHOSPHORIBOHYDROLASE"/>
    <property type="match status" value="1"/>
</dbReference>
<dbReference type="EMBL" id="FRDA01000003">
    <property type="protein sequence ID" value="SHM82637.1"/>
    <property type="molecule type" value="Genomic_DNA"/>
</dbReference>
<dbReference type="OrthoDB" id="9801098at2"/>
<sequence>MPYVPNDLLSQHFQSNGLDLTGKIEEHIHQVAPGSPNLALYRDMILTVLRMAQDDSNRWNAKITLQTLRELDSAFRALERFKGRRKVTVFGSARTPMEHPLYAQATELGAKLAQSDMMVITGAGGGIMAAAHAGAGLNHSLGFNITLPFEQHANPTVEGTENLLPFHFFFTRKLFFVKEADALVLCPGGFGTLDEALEVLTLVQTGKSPLVPIVLLDTPGGSFWQSALDFIKNQLADNHYILPADMKLMHLVYSADEAVEEINRFYANFHSSRWLKNTFVIRMHHALSQQALEHLQEAFGDLCLSENFHQHEYQDEEHDEAQFSHLTRLAFTFTGRNQGRLRELVDYINLPENWSKPSGEKQPTHEREPLKA</sequence>
<comment type="catalytic activity">
    <reaction evidence="1">
        <text>AMP + H2O = D-ribose 5-phosphate + adenine</text>
        <dbReference type="Rhea" id="RHEA:20129"/>
        <dbReference type="ChEBI" id="CHEBI:15377"/>
        <dbReference type="ChEBI" id="CHEBI:16708"/>
        <dbReference type="ChEBI" id="CHEBI:78346"/>
        <dbReference type="ChEBI" id="CHEBI:456215"/>
        <dbReference type="EC" id="3.2.2.4"/>
    </reaction>
</comment>
<dbReference type="SUPFAM" id="SSF102405">
    <property type="entry name" value="MCP/YpsA-like"/>
    <property type="match status" value="1"/>
</dbReference>
<dbReference type="GO" id="GO:0009691">
    <property type="term" value="P:cytokinin biosynthetic process"/>
    <property type="evidence" value="ECO:0007669"/>
    <property type="project" value="InterPro"/>
</dbReference>
<dbReference type="Gene3D" id="3.40.50.450">
    <property type="match status" value="1"/>
</dbReference>
<dbReference type="AlphaFoldDB" id="A0A1M7LWF4"/>
<dbReference type="InterPro" id="IPR052341">
    <property type="entry name" value="LOG_family_nucleotidases"/>
</dbReference>
<dbReference type="NCBIfam" id="TIGR00730">
    <property type="entry name" value="Rossman fold protein, TIGR00730 family"/>
    <property type="match status" value="1"/>
</dbReference>
<gene>
    <name evidence="4" type="ORF">SAMN05216593_103390</name>
</gene>